<feature type="binding site" evidence="8">
    <location>
        <position position="165"/>
    </location>
    <ligand>
        <name>Na(+)</name>
        <dbReference type="ChEBI" id="CHEBI:29101"/>
    </ligand>
</feature>
<feature type="active site" evidence="8">
    <location>
        <position position="7"/>
    </location>
</feature>
<gene>
    <name evidence="8" type="primary">hslV</name>
    <name evidence="9" type="ORF">SAMN02745174_00544</name>
</gene>
<comment type="catalytic activity">
    <reaction evidence="8">
        <text>ATP-dependent cleavage of peptide bonds with broad specificity.</text>
        <dbReference type="EC" id="3.4.25.2"/>
    </reaction>
</comment>
<dbReference type="PANTHER" id="PTHR32194">
    <property type="entry name" value="METALLOPROTEASE TLDD"/>
    <property type="match status" value="1"/>
</dbReference>
<dbReference type="EMBL" id="FUWX01000005">
    <property type="protein sequence ID" value="SJZ44749.1"/>
    <property type="molecule type" value="Genomic_DNA"/>
</dbReference>
<evidence type="ECO:0000256" key="6">
    <source>
        <dbReference type="ARBA" id="ARBA00022801"/>
    </source>
</evidence>
<evidence type="ECO:0000256" key="2">
    <source>
        <dbReference type="ARBA" id="ARBA00006053"/>
    </source>
</evidence>
<keyword evidence="7 8" id="KW-0915">Sodium</keyword>
<evidence type="ECO:0000313" key="9">
    <source>
        <dbReference type="EMBL" id="SJZ44749.1"/>
    </source>
</evidence>
<dbReference type="GO" id="GO:0005839">
    <property type="term" value="C:proteasome core complex"/>
    <property type="evidence" value="ECO:0007669"/>
    <property type="project" value="InterPro"/>
</dbReference>
<dbReference type="InterPro" id="IPR022281">
    <property type="entry name" value="ATP-dep_Prtase_HsIV_su"/>
</dbReference>
<keyword evidence="8" id="KW-0888">Threonine protease</keyword>
<comment type="activity regulation">
    <text evidence="8">Allosterically activated by HslU binding.</text>
</comment>
<evidence type="ECO:0000256" key="5">
    <source>
        <dbReference type="ARBA" id="ARBA00022723"/>
    </source>
</evidence>
<dbReference type="STRING" id="180163.SAMN02745174_00544"/>
<keyword evidence="8" id="KW-0021">Allosteric enzyme</keyword>
<protein>
    <recommendedName>
        <fullName evidence="8">ATP-dependent protease subunit HslV</fullName>
        <ecNumber evidence="8">3.4.25.2</ecNumber>
    </recommendedName>
</protein>
<dbReference type="GO" id="GO:0004298">
    <property type="term" value="F:threonine-type endopeptidase activity"/>
    <property type="evidence" value="ECO:0007669"/>
    <property type="project" value="UniProtKB-KW"/>
</dbReference>
<dbReference type="PANTHER" id="PTHR32194:SF0">
    <property type="entry name" value="ATP-DEPENDENT PROTEASE SUBUNIT HSLV"/>
    <property type="match status" value="1"/>
</dbReference>
<comment type="subcellular location">
    <subcellularLocation>
        <location evidence="1 8">Cytoplasm</location>
    </subcellularLocation>
</comment>
<keyword evidence="3 8" id="KW-0963">Cytoplasm</keyword>
<evidence type="ECO:0000256" key="3">
    <source>
        <dbReference type="ARBA" id="ARBA00022490"/>
    </source>
</evidence>
<dbReference type="InterPro" id="IPR023333">
    <property type="entry name" value="Proteasome_suB-type"/>
</dbReference>
<dbReference type="OrthoDB" id="9804884at2"/>
<dbReference type="SUPFAM" id="SSF56235">
    <property type="entry name" value="N-terminal nucleophile aminohydrolases (Ntn hydrolases)"/>
    <property type="match status" value="1"/>
</dbReference>
<comment type="subunit">
    <text evidence="8">A double ring-shaped homohexamer of HslV is capped on each side by a ring-shaped HslU homohexamer. The assembly of the HslU/HslV complex is dependent on binding of ATP.</text>
</comment>
<dbReference type="Proteomes" id="UP000191153">
    <property type="component" value="Unassembled WGS sequence"/>
</dbReference>
<dbReference type="GO" id="GO:0009376">
    <property type="term" value="C:HslUV protease complex"/>
    <property type="evidence" value="ECO:0007669"/>
    <property type="project" value="UniProtKB-UniRule"/>
</dbReference>
<dbReference type="RefSeq" id="WP_078693073.1">
    <property type="nucleotide sequence ID" value="NZ_FUWX01000005.1"/>
</dbReference>
<dbReference type="InterPro" id="IPR001353">
    <property type="entry name" value="Proteasome_sua/b"/>
</dbReference>
<accession>A0A1T4KQN4</accession>
<evidence type="ECO:0000313" key="10">
    <source>
        <dbReference type="Proteomes" id="UP000191153"/>
    </source>
</evidence>
<proteinExistence type="inferred from homology"/>
<dbReference type="InterPro" id="IPR029055">
    <property type="entry name" value="Ntn_hydrolases_N"/>
</dbReference>
<organism evidence="9 10">
    <name type="scientific">Cetobacterium ceti</name>
    <dbReference type="NCBI Taxonomy" id="180163"/>
    <lineage>
        <taxon>Bacteria</taxon>
        <taxon>Fusobacteriati</taxon>
        <taxon>Fusobacteriota</taxon>
        <taxon>Fusobacteriia</taxon>
        <taxon>Fusobacteriales</taxon>
        <taxon>Fusobacteriaceae</taxon>
        <taxon>Cetobacterium</taxon>
    </lineage>
</organism>
<dbReference type="PROSITE" id="PS51476">
    <property type="entry name" value="PROTEASOME_BETA_2"/>
    <property type="match status" value="1"/>
</dbReference>
<comment type="function">
    <text evidence="8">Protease subunit of a proteasome-like degradation complex believed to be a general protein degrading machinery.</text>
</comment>
<dbReference type="EC" id="3.4.25.2" evidence="8"/>
<comment type="similarity">
    <text evidence="2 8">Belongs to the peptidase T1B family. HslV subfamily.</text>
</comment>
<keyword evidence="6 8" id="KW-0378">Hydrolase</keyword>
<feature type="binding site" evidence="8">
    <location>
        <position position="162"/>
    </location>
    <ligand>
        <name>Na(+)</name>
        <dbReference type="ChEBI" id="CHEBI:29101"/>
    </ligand>
</feature>
<evidence type="ECO:0000256" key="1">
    <source>
        <dbReference type="ARBA" id="ARBA00004496"/>
    </source>
</evidence>
<dbReference type="HAMAP" id="MF_00248">
    <property type="entry name" value="HslV"/>
    <property type="match status" value="1"/>
</dbReference>
<reference evidence="9 10" key="1">
    <citation type="submission" date="2017-02" db="EMBL/GenBank/DDBJ databases">
        <authorList>
            <person name="Peterson S.W."/>
        </authorList>
    </citation>
    <scope>NUCLEOTIDE SEQUENCE [LARGE SCALE GENOMIC DNA]</scope>
    <source>
        <strain evidence="9 10">ATCC 700028</strain>
    </source>
</reference>
<keyword evidence="10" id="KW-1185">Reference proteome</keyword>
<keyword evidence="4 8" id="KW-0645">Protease</keyword>
<dbReference type="GO" id="GO:0051603">
    <property type="term" value="P:proteolysis involved in protein catabolic process"/>
    <property type="evidence" value="ECO:0007669"/>
    <property type="project" value="InterPro"/>
</dbReference>
<evidence type="ECO:0000256" key="4">
    <source>
        <dbReference type="ARBA" id="ARBA00022670"/>
    </source>
</evidence>
<feature type="binding site" evidence="8">
    <location>
        <position position="168"/>
    </location>
    <ligand>
        <name>Na(+)</name>
        <dbReference type="ChEBI" id="CHEBI:29101"/>
    </ligand>
</feature>
<evidence type="ECO:0000256" key="8">
    <source>
        <dbReference type="HAMAP-Rule" id="MF_00248"/>
    </source>
</evidence>
<dbReference type="GO" id="GO:0046872">
    <property type="term" value="F:metal ion binding"/>
    <property type="evidence" value="ECO:0007669"/>
    <property type="project" value="UniProtKB-KW"/>
</dbReference>
<name>A0A1T4KQN4_9FUSO</name>
<dbReference type="NCBIfam" id="TIGR03692">
    <property type="entry name" value="ATP_dep_HslV"/>
    <property type="match status" value="1"/>
</dbReference>
<sequence length="177" mass="19012">MEKIHATTIIAVKKNNKVAIGGDGQVTFGETVFKNSAKKVRKINDYGILAGFAGGAADALSLFEKFENKLDEFGGNLKKASVELAKEWRNDKALRVLEAMLLVADIHHILLISGNGDVIEAEDGIAAIGSGGNYAYAAGKALLDNTDFNPEEIVKKSMKIAGELCIYTNLNVTIEKL</sequence>
<dbReference type="AlphaFoldDB" id="A0A1T4KQN4"/>
<dbReference type="NCBIfam" id="NF003964">
    <property type="entry name" value="PRK05456.1"/>
    <property type="match status" value="1"/>
</dbReference>
<dbReference type="Gene3D" id="3.60.20.10">
    <property type="entry name" value="Glutamine Phosphoribosylpyrophosphate, subunit 1, domain 1"/>
    <property type="match status" value="1"/>
</dbReference>
<evidence type="ECO:0000256" key="7">
    <source>
        <dbReference type="ARBA" id="ARBA00023053"/>
    </source>
</evidence>
<dbReference type="Pfam" id="PF00227">
    <property type="entry name" value="Proteasome"/>
    <property type="match status" value="1"/>
</dbReference>
<dbReference type="PIRSF" id="PIRSF039093">
    <property type="entry name" value="HslV"/>
    <property type="match status" value="1"/>
</dbReference>
<keyword evidence="5 8" id="KW-0479">Metal-binding</keyword>